<dbReference type="SUPFAM" id="SSF57716">
    <property type="entry name" value="Glucocorticoid receptor-like (DNA-binding domain)"/>
    <property type="match status" value="1"/>
</dbReference>
<evidence type="ECO:0000259" key="6">
    <source>
        <dbReference type="Pfam" id="PF01258"/>
    </source>
</evidence>
<evidence type="ECO:0000256" key="3">
    <source>
        <dbReference type="ARBA" id="ARBA00022833"/>
    </source>
</evidence>
<dbReference type="NCBIfam" id="TIGR02890">
    <property type="entry name" value="bacill_yteA"/>
    <property type="match status" value="1"/>
</dbReference>
<protein>
    <submittedName>
        <fullName evidence="7">Conjugal transfer protein TraR</fullName>
    </submittedName>
</protein>
<keyword evidence="1" id="KW-0479">Metal-binding</keyword>
<keyword evidence="3" id="KW-0862">Zinc</keyword>
<reference evidence="7 8" key="1">
    <citation type="submission" date="2018-11" db="EMBL/GenBank/DDBJ databases">
        <title>Genome sequence of strain 7197.</title>
        <authorList>
            <person name="Gao J."/>
            <person name="Sun J."/>
        </authorList>
    </citation>
    <scope>NUCLEOTIDE SEQUENCE [LARGE SCALE GENOMIC DNA]</scope>
    <source>
        <strain evidence="7 8">7197</strain>
    </source>
</reference>
<gene>
    <name evidence="7" type="ORF">EH198_04310</name>
</gene>
<keyword evidence="8" id="KW-1185">Reference proteome</keyword>
<dbReference type="Proteomes" id="UP000282529">
    <property type="component" value="Unassembled WGS sequence"/>
</dbReference>
<feature type="compositionally biased region" description="Basic and acidic residues" evidence="5">
    <location>
        <begin position="178"/>
        <end position="188"/>
    </location>
</feature>
<dbReference type="InterPro" id="IPR000962">
    <property type="entry name" value="Znf_DskA_TraR"/>
</dbReference>
<dbReference type="OrthoDB" id="9811543at2"/>
<sequence>MSHLSDTQLAHLKKLLLDRRRELQEHFAQNNEENSLLGDSLRISTGELSSVDNHPADVGTETFERSRDLAINDSLEDELEEIDQALQRMEDGTYGLCVVSGEEIPYERLEAIPFTAYSVEHTPRKEISGDRPVEEQAMTRPPSGAGEGRQKHTGRFDDAQAWDSVEDYGTSNSPAMAAKRDVSDYDDM</sequence>
<feature type="compositionally biased region" description="Basic and acidic residues" evidence="5">
    <location>
        <begin position="123"/>
        <end position="134"/>
    </location>
</feature>
<evidence type="ECO:0000313" key="7">
    <source>
        <dbReference type="EMBL" id="RQW13630.1"/>
    </source>
</evidence>
<evidence type="ECO:0000256" key="5">
    <source>
        <dbReference type="SAM" id="MobiDB-lite"/>
    </source>
</evidence>
<keyword evidence="2" id="KW-0863">Zinc-finger</keyword>
<dbReference type="InterPro" id="IPR037187">
    <property type="entry name" value="DnaK_N"/>
</dbReference>
<dbReference type="EMBL" id="RQPI01000001">
    <property type="protein sequence ID" value="RQW13630.1"/>
    <property type="molecule type" value="Genomic_DNA"/>
</dbReference>
<comment type="caution">
    <text evidence="7">The sequence shown here is derived from an EMBL/GenBank/DDBJ whole genome shotgun (WGS) entry which is preliminary data.</text>
</comment>
<dbReference type="RefSeq" id="WP_124694273.1">
    <property type="nucleotide sequence ID" value="NZ_JBHUFE010000016.1"/>
</dbReference>
<evidence type="ECO:0000256" key="1">
    <source>
        <dbReference type="ARBA" id="ARBA00022723"/>
    </source>
</evidence>
<evidence type="ECO:0000256" key="4">
    <source>
        <dbReference type="PROSITE-ProRule" id="PRU00510"/>
    </source>
</evidence>
<evidence type="ECO:0000256" key="2">
    <source>
        <dbReference type="ARBA" id="ARBA00022771"/>
    </source>
</evidence>
<proteinExistence type="predicted"/>
<dbReference type="AlphaFoldDB" id="A0A3N9PDL8"/>
<dbReference type="PANTHER" id="PTHR33823">
    <property type="entry name" value="RNA POLYMERASE-BINDING TRANSCRIPTION FACTOR DKSA-RELATED"/>
    <property type="match status" value="1"/>
</dbReference>
<name>A0A3N9PDL8_9BACL</name>
<feature type="compositionally biased region" description="Basic and acidic residues" evidence="5">
    <location>
        <begin position="148"/>
        <end position="158"/>
    </location>
</feature>
<feature type="domain" description="Zinc finger DksA/TraR C4-type" evidence="6">
    <location>
        <begin position="92"/>
        <end position="120"/>
    </location>
</feature>
<dbReference type="Pfam" id="PF01258">
    <property type="entry name" value="zf-dskA_traR"/>
    <property type="match status" value="1"/>
</dbReference>
<dbReference type="PANTHER" id="PTHR33823:SF4">
    <property type="entry name" value="GENERAL STRESS PROTEIN 16O"/>
    <property type="match status" value="1"/>
</dbReference>
<evidence type="ECO:0000313" key="8">
    <source>
        <dbReference type="Proteomes" id="UP000282529"/>
    </source>
</evidence>
<dbReference type="GO" id="GO:0008270">
    <property type="term" value="F:zinc ion binding"/>
    <property type="evidence" value="ECO:0007669"/>
    <property type="project" value="UniProtKB-KW"/>
</dbReference>
<dbReference type="Gene3D" id="1.20.120.910">
    <property type="entry name" value="DksA, coiled-coil domain"/>
    <property type="match status" value="1"/>
</dbReference>
<feature type="zinc finger region" description="dksA C4-type" evidence="4">
    <location>
        <begin position="97"/>
        <end position="121"/>
    </location>
</feature>
<organism evidence="7 8">
    <name type="scientific">Paenibacillus rhizophilus</name>
    <dbReference type="NCBI Taxonomy" id="1850366"/>
    <lineage>
        <taxon>Bacteria</taxon>
        <taxon>Bacillati</taxon>
        <taxon>Bacillota</taxon>
        <taxon>Bacilli</taxon>
        <taxon>Bacillales</taxon>
        <taxon>Paenibacillaceae</taxon>
        <taxon>Paenibacillus</taxon>
    </lineage>
</organism>
<dbReference type="SUPFAM" id="SSF109635">
    <property type="entry name" value="DnaK suppressor protein DksA, alpha-hairpin domain"/>
    <property type="match status" value="1"/>
</dbReference>
<dbReference type="InterPro" id="IPR014240">
    <property type="entry name" value="YteA"/>
</dbReference>
<dbReference type="PROSITE" id="PS51128">
    <property type="entry name" value="ZF_DKSA_2"/>
    <property type="match status" value="1"/>
</dbReference>
<accession>A0A3N9PDL8</accession>
<feature type="region of interest" description="Disordered" evidence="5">
    <location>
        <begin position="123"/>
        <end position="188"/>
    </location>
</feature>